<gene>
    <name evidence="3" type="ORF">MUK42_35929</name>
</gene>
<sequence>MLLFLSCYLLCGLCSRSSQVCGSLHLISHNDTFAFTTSGSLPLLDYAATSQPPLLGRIQRYLGLAFVILAPGVLARSLQPWRNMEDWCRLRKTLLNLACVGRVLLLFVPLAARRGPALAAESVVFFRLSPAPALNKPWVRQNRGWREALRRPCPDRGSLASSPKQERMRVT</sequence>
<dbReference type="AlphaFoldDB" id="A0A9E7GAV4"/>
<feature type="signal peptide" evidence="2">
    <location>
        <begin position="1"/>
        <end position="22"/>
    </location>
</feature>
<protein>
    <submittedName>
        <fullName evidence="3">Uncharacterized protein</fullName>
    </submittedName>
</protein>
<keyword evidence="4" id="KW-1185">Reference proteome</keyword>
<feature type="region of interest" description="Disordered" evidence="1">
    <location>
        <begin position="151"/>
        <end position="171"/>
    </location>
</feature>
<reference evidence="3" key="1">
    <citation type="submission" date="2022-05" db="EMBL/GenBank/DDBJ databases">
        <title>The Musa troglodytarum L. genome provides insights into the mechanism of non-climacteric behaviour and enrichment of carotenoids.</title>
        <authorList>
            <person name="Wang J."/>
        </authorList>
    </citation>
    <scope>NUCLEOTIDE SEQUENCE</scope>
    <source>
        <tissue evidence="3">Leaf</tissue>
    </source>
</reference>
<evidence type="ECO:0000256" key="2">
    <source>
        <dbReference type="SAM" id="SignalP"/>
    </source>
</evidence>
<evidence type="ECO:0000256" key="1">
    <source>
        <dbReference type="SAM" id="MobiDB-lite"/>
    </source>
</evidence>
<organism evidence="3 4">
    <name type="scientific">Musa troglodytarum</name>
    <name type="common">fe'i banana</name>
    <dbReference type="NCBI Taxonomy" id="320322"/>
    <lineage>
        <taxon>Eukaryota</taxon>
        <taxon>Viridiplantae</taxon>
        <taxon>Streptophyta</taxon>
        <taxon>Embryophyta</taxon>
        <taxon>Tracheophyta</taxon>
        <taxon>Spermatophyta</taxon>
        <taxon>Magnoliopsida</taxon>
        <taxon>Liliopsida</taxon>
        <taxon>Zingiberales</taxon>
        <taxon>Musaceae</taxon>
        <taxon>Musa</taxon>
    </lineage>
</organism>
<dbReference type="EMBL" id="CP097508">
    <property type="protein sequence ID" value="URE08634.1"/>
    <property type="molecule type" value="Genomic_DNA"/>
</dbReference>
<dbReference type="Proteomes" id="UP001055439">
    <property type="component" value="Chromosome 6"/>
</dbReference>
<name>A0A9E7GAV4_9LILI</name>
<evidence type="ECO:0000313" key="3">
    <source>
        <dbReference type="EMBL" id="URE08634.1"/>
    </source>
</evidence>
<keyword evidence="2" id="KW-0732">Signal</keyword>
<evidence type="ECO:0000313" key="4">
    <source>
        <dbReference type="Proteomes" id="UP001055439"/>
    </source>
</evidence>
<proteinExistence type="predicted"/>
<feature type="chain" id="PRO_5039129776" evidence="2">
    <location>
        <begin position="23"/>
        <end position="171"/>
    </location>
</feature>
<accession>A0A9E7GAV4</accession>